<gene>
    <name evidence="15" type="ORF">WJX81_003257</name>
</gene>
<evidence type="ECO:0000256" key="9">
    <source>
        <dbReference type="ARBA" id="ARBA00023242"/>
    </source>
</evidence>
<dbReference type="GO" id="GO:0006281">
    <property type="term" value="P:DNA repair"/>
    <property type="evidence" value="ECO:0007669"/>
    <property type="project" value="InterPro"/>
</dbReference>
<keyword evidence="3" id="KW-0723">Serine/threonine-protein kinase</keyword>
<evidence type="ECO:0000256" key="1">
    <source>
        <dbReference type="ARBA" id="ARBA00004123"/>
    </source>
</evidence>
<dbReference type="EMBL" id="JALJOU010000071">
    <property type="protein sequence ID" value="KAK9825683.1"/>
    <property type="molecule type" value="Genomic_DNA"/>
</dbReference>
<feature type="compositionally biased region" description="Low complexity" evidence="11">
    <location>
        <begin position="2825"/>
        <end position="2838"/>
    </location>
</feature>
<comment type="caution">
    <text evidence="15">The sequence shown here is derived from an EMBL/GenBank/DDBJ whole genome shotgun (WGS) entry which is preliminary data.</text>
</comment>
<feature type="domain" description="FAT" evidence="13">
    <location>
        <begin position="1744"/>
        <end position="2411"/>
    </location>
</feature>
<dbReference type="PANTHER" id="PTHR37079">
    <property type="entry name" value="SERINE/THREONINE-PROTEIN KINASE ATM"/>
    <property type="match status" value="1"/>
</dbReference>
<dbReference type="Pfam" id="PF02260">
    <property type="entry name" value="FATC"/>
    <property type="match status" value="1"/>
</dbReference>
<dbReference type="PROSITE" id="PS51190">
    <property type="entry name" value="FATC"/>
    <property type="match status" value="1"/>
</dbReference>
<evidence type="ECO:0000256" key="10">
    <source>
        <dbReference type="ARBA" id="ARBA00047899"/>
    </source>
</evidence>
<feature type="domain" description="FATC" evidence="14">
    <location>
        <begin position="2870"/>
        <end position="2902"/>
    </location>
</feature>
<dbReference type="GO" id="GO:0005634">
    <property type="term" value="C:nucleus"/>
    <property type="evidence" value="ECO:0007669"/>
    <property type="project" value="UniProtKB-SubCell"/>
</dbReference>
<dbReference type="SMART" id="SM00146">
    <property type="entry name" value="PI3Kc"/>
    <property type="match status" value="1"/>
</dbReference>
<keyword evidence="9" id="KW-0539">Nucleus</keyword>
<dbReference type="Pfam" id="PF00454">
    <property type="entry name" value="PI3_PI4_kinase"/>
    <property type="match status" value="1"/>
</dbReference>
<dbReference type="InterPro" id="IPR044107">
    <property type="entry name" value="PIKKc_ATM"/>
</dbReference>
<dbReference type="Proteomes" id="UP001445335">
    <property type="component" value="Unassembled WGS sequence"/>
</dbReference>
<dbReference type="InterPro" id="IPR057445">
    <property type="entry name" value="ATM_TPR"/>
</dbReference>
<keyword evidence="5" id="KW-0547">Nucleotide-binding</keyword>
<comment type="subcellular location">
    <subcellularLocation>
        <location evidence="1">Nucleus</location>
    </subcellularLocation>
</comment>
<feature type="domain" description="PI3K/PI4K catalytic" evidence="12">
    <location>
        <begin position="2525"/>
        <end position="2849"/>
    </location>
</feature>
<sequence>MAGRGAFSYAALARLSLAGKKRGLDASVSKVFKRFVQAAEDSERRTGRGGMLLLRAAKLFAHVRDVLKLAPGASVINSDYTTVLRAHLLAEPAYCAATPTSTFQELLSLVMRRLEERPGLSRSEECFRTVALLALLLQRFPGDMAPAFQGDTLAFFRGTLLSALVELQEDSRITSTSLGALNAFLLANGADVAAGAPALHAAARPLLARCWRGARARDPRLRDCLVTYLGIQVQLGGLEDANALQEAQELLEGDMRKPRHSWSELARDGRQVVQKQAYAQLRVSAAVALRSLQRPPPIADDSDDDALPAKRQKVATPAAALQEQALAAPAAWAPLAALLVRDHARRIPDATYAAWLQALAPALAAPGSPLAPAAPGDANAEADAMWALRYIAQLAAAWPAGLLQDSATQRGGAAGFGGSAAGFGGAERGAGAASPAPAGALRAAWKAVWEAVVGWLADAGASNAAQDEAALALAAIAGRHLVADLRSPRLLRAPLLARAGLSDAALVLIAAVHGHGGSAGSEDAGERGALLDRVVAYLRGACSGDGAAGRWTLVARAAAALMGAEAARASPDADPAAAAAGARAARWWQEDAESAALQADLAGLARAEVLIVADMDRSDAADDAAHAVGAARAQKLPAAVSGELQSRAATGLAAELAAEEAAASMSQGAGQGLGLGLGSGRKEADALLSAVAAALACGVALFRGGVSGTRTRLDANWGGRSPLAGVMASAVQCGAQALVGGLESRVAPSAEELDVFAGAMRALRSYARATGSSAAADGLQGMARRLQQVFDAAGDAAAGAAGAAAHAAVAAAGSREIYDDDLDAGGGAVGAALPSAAGAGRTAAAAALRAAAVRALGALGNVQPHAAADALSEVVEACLTLQPRSEELTALAIQELCGVVADGALERLPTAAGALGAQAPGLLSVERYCDASARLALQQVATLAAALAAQAQAGGAPGQAAAAQEVGIVLMEALDKVAEADGKPSGLRSSWRTRVALSRAILAVLQLGRDVLEEKDLDDCISSMASLLADDAYPARCAAAKLVPQLYPYFPNKQAMFDSLRERLCLESLHGLRHAHAEEAGVRMETSVMMLGETLAASGELEHEALYLAAAHAAASAAGTRAAYLGAAAADLVPALLTDKRAAELRKMAAALGTDAKALLSKHAEDVYGVMFPYTQQGAERRHFAESVLVACLGEFLSDHERDDLFANAIVETISRTLLMAADGDVPPQPYFSVAAVVDGIMAMPGQDMPPAEKRRVILEDILQTSGVQHLLADVHASLERARHPRHLRRALAPLHALLQLLGERACEPATLRYVLALLLRLLHTPGLQAELFAGLAEAAELAPVGGAKPSLHPNPNLDSGSGAPAALAALLGRLTAGAPAALRPYLKTAEPLPATGAMAPAAAALETARTGVDLAEELRRLAARAGSAPPSQLARSVAALRASLAARGSELLLHCELLARVGPGDPFCIALPHAAGHGSDSTVAPAEAGPGEAARKPRGKAAQAQDSRAAFVPQQEALVAGVLAQLADCLADGSLAVVRAAQRTLRRLLSTLAGTAALARVPEPARSYVSVFQPMAGAAALADADVDTASPATSLDSNALWAVGARGYEAWVCELAHALLSRAPSPMLRMCQSLALLRPAMAELLLPHILADLATLDSDGHLAAALSNLVAKHVFGAMPGEEPGSRPGSGAAGAGVAPLKAVRLMLSALNYLRSVRLDELVSGRGSAAARWAQVYWLEVDYLAVAAAALRCGACFTALLYLEHWCEAAHGRLALGNDQPLAAGGLAEVDRLLLDAHAASGEPDGLYAVARSHKLAAQLRLFEHEGAWSKALVARDLQLLGAAQGGDAGPARAEERAGLVHALQQLGCAHIISAYWASLPSADGELGELRAECAWRMGEWTSAREAVPAPEAAAGPGFHQALCGCLKALEGGDQERCSALLDGAGVAVVRALAAASTESAARVAPAIVRLQMLVALREAWALRWPGLALGLATPDRGSSFSGVADGTAMEVDGDELLELDAIWRAREAAAGAGGRYDLQEPLVALRQALMRALGRPDAVAAALGQAATAARKAGRLPHALAALHRLQAPDLGPDATRPWQVEQAKLLWAQGQPGMALRLARALLADERRWATGPAGAAERASLLSLTGKWIAQNRSEGASAVLAMMQAAVDTLAGNGNAAAGPGAAASNGLVKECSDVAHGRLACRAAYRLAHYADGLYRSAVAHRQSPEWATTQAIIRHKRNEMEQLRAQLAERRRAAGARRGGAAADPDVRRLEAAITVRARPVAADEEEVAALAANEARYLNLALEHYRRCLMAGDAHDTAAVFRLCQLWFALGADARINAALAATLAAVPSWKFLPLAYQMASRMSATQSGALYDSGFQATLAELLVRMATEHPHHALYQLFALRAGGRGRGEAAGAAPARKALVHTIDRDKVAAAAAAIERVAANPRRQVLVEQMERLAEAYMDLAALPAPQKSSRVEEMPFPAQLRRSLKNLDQVPVVSVHVPVDPSCAYADLPHFVQFGETIAFVGGINMPKLVQCFDSAGVRHRQLVKAGNDDLRQDAVMQQFFALINAVLAESAAARARRLRIATYKVVPFSPAAGLLEWVEDTLPLSDYLTGRSRTAGAHARYRRPGDITFVDAYQAMAPPAAGQPAPPRGELRRIFEEEVCPRFAPVLHHFFLEHYREPAVWFERRLAYTRANAVNSMAGYVIGLGDRHSHNILLHTRTAEVVHIDLGIAFEQGRFLTTPELVPFRLTRDIVDGMGAAGVEGVMRRSCEETLRVLRAAKESLATIVEVFIHDPLYKWALSPAAAQLRQGGSQPGAGDAAPAATALGEGESGGDLVNADAERALLRVKHKLEGLDSGEGEARSVEGQVQQLLQEAADPDRLCRMYVGWAAWL</sequence>
<dbReference type="EC" id="2.7.11.1" evidence="2"/>
<dbReference type="PROSITE" id="PS50290">
    <property type="entry name" value="PI3_4_KINASE_3"/>
    <property type="match status" value="1"/>
</dbReference>
<dbReference type="InterPro" id="IPR000403">
    <property type="entry name" value="PI3/4_kinase_cat_dom"/>
</dbReference>
<feature type="region of interest" description="Disordered" evidence="11">
    <location>
        <begin position="1480"/>
        <end position="1508"/>
    </location>
</feature>
<dbReference type="CDD" id="cd05171">
    <property type="entry name" value="PIKKc_ATM"/>
    <property type="match status" value="1"/>
</dbReference>
<evidence type="ECO:0000313" key="16">
    <source>
        <dbReference type="Proteomes" id="UP001445335"/>
    </source>
</evidence>
<dbReference type="InterPro" id="IPR018936">
    <property type="entry name" value="PI3/4_kinase_CS"/>
</dbReference>
<name>A0AAW1QWH7_9CHLO</name>
<reference evidence="15 16" key="1">
    <citation type="journal article" date="2024" name="Nat. Commun.">
        <title>Phylogenomics reveals the evolutionary origins of lichenization in chlorophyte algae.</title>
        <authorList>
            <person name="Puginier C."/>
            <person name="Libourel C."/>
            <person name="Otte J."/>
            <person name="Skaloud P."/>
            <person name="Haon M."/>
            <person name="Grisel S."/>
            <person name="Petersen M."/>
            <person name="Berrin J.G."/>
            <person name="Delaux P.M."/>
            <person name="Dal Grande F."/>
            <person name="Keller J."/>
        </authorList>
    </citation>
    <scope>NUCLEOTIDE SEQUENCE [LARGE SCALE GENOMIC DNA]</scope>
    <source>
        <strain evidence="15 16">SAG 245.80</strain>
    </source>
</reference>
<dbReference type="PROSITE" id="PS00915">
    <property type="entry name" value="PI3_4_KINASE_1"/>
    <property type="match status" value="1"/>
</dbReference>
<organism evidence="15 16">
    <name type="scientific">Elliptochloris bilobata</name>
    <dbReference type="NCBI Taxonomy" id="381761"/>
    <lineage>
        <taxon>Eukaryota</taxon>
        <taxon>Viridiplantae</taxon>
        <taxon>Chlorophyta</taxon>
        <taxon>core chlorophytes</taxon>
        <taxon>Trebouxiophyceae</taxon>
        <taxon>Trebouxiophyceae incertae sedis</taxon>
        <taxon>Elliptochloris clade</taxon>
        <taxon>Elliptochloris</taxon>
    </lineage>
</organism>
<dbReference type="Pfam" id="PF25360">
    <property type="entry name" value="TPR_ATM"/>
    <property type="match status" value="1"/>
</dbReference>
<accession>A0AAW1QWH7</accession>
<evidence type="ECO:0000256" key="4">
    <source>
        <dbReference type="ARBA" id="ARBA00022679"/>
    </source>
</evidence>
<dbReference type="InterPro" id="IPR036940">
    <property type="entry name" value="PI3/4_kinase_cat_sf"/>
</dbReference>
<evidence type="ECO:0000256" key="6">
    <source>
        <dbReference type="ARBA" id="ARBA00022763"/>
    </source>
</evidence>
<keyword evidence="8" id="KW-0067">ATP-binding</keyword>
<dbReference type="PROSITE" id="PS51189">
    <property type="entry name" value="FAT"/>
    <property type="match status" value="1"/>
</dbReference>
<dbReference type="PANTHER" id="PTHR37079:SF4">
    <property type="entry name" value="SERINE_THREONINE-PROTEIN KINASE ATM"/>
    <property type="match status" value="1"/>
</dbReference>
<dbReference type="Gene3D" id="1.10.1070.11">
    <property type="entry name" value="Phosphatidylinositol 3-/4-kinase, catalytic domain"/>
    <property type="match status" value="1"/>
</dbReference>
<feature type="region of interest" description="Disordered" evidence="11">
    <location>
        <begin position="294"/>
        <end position="313"/>
    </location>
</feature>
<dbReference type="Gene3D" id="3.30.1010.10">
    <property type="entry name" value="Phosphatidylinositol 3-kinase Catalytic Subunit, Chain A, domain 4"/>
    <property type="match status" value="1"/>
</dbReference>
<feature type="region of interest" description="Disordered" evidence="11">
    <location>
        <begin position="2819"/>
        <end position="2842"/>
    </location>
</feature>
<dbReference type="InterPro" id="IPR011009">
    <property type="entry name" value="Kinase-like_dom_sf"/>
</dbReference>
<dbReference type="SUPFAM" id="SSF56112">
    <property type="entry name" value="Protein kinase-like (PK-like)"/>
    <property type="match status" value="1"/>
</dbReference>
<dbReference type="Pfam" id="PF02259">
    <property type="entry name" value="FAT"/>
    <property type="match status" value="1"/>
</dbReference>
<evidence type="ECO:0000256" key="7">
    <source>
        <dbReference type="ARBA" id="ARBA00022777"/>
    </source>
</evidence>
<dbReference type="InterPro" id="IPR014009">
    <property type="entry name" value="PIK_FAT"/>
</dbReference>
<evidence type="ECO:0000256" key="2">
    <source>
        <dbReference type="ARBA" id="ARBA00012513"/>
    </source>
</evidence>
<comment type="catalytic activity">
    <reaction evidence="10">
        <text>L-threonyl-[protein] + ATP = O-phospho-L-threonyl-[protein] + ADP + H(+)</text>
        <dbReference type="Rhea" id="RHEA:46608"/>
        <dbReference type="Rhea" id="RHEA-COMP:11060"/>
        <dbReference type="Rhea" id="RHEA-COMP:11605"/>
        <dbReference type="ChEBI" id="CHEBI:15378"/>
        <dbReference type="ChEBI" id="CHEBI:30013"/>
        <dbReference type="ChEBI" id="CHEBI:30616"/>
        <dbReference type="ChEBI" id="CHEBI:61977"/>
        <dbReference type="ChEBI" id="CHEBI:456216"/>
        <dbReference type="EC" id="2.7.11.1"/>
    </reaction>
</comment>
<keyword evidence="4" id="KW-0808">Transferase</keyword>
<proteinExistence type="predicted"/>
<evidence type="ECO:0000256" key="8">
    <source>
        <dbReference type="ARBA" id="ARBA00022840"/>
    </source>
</evidence>
<evidence type="ECO:0000256" key="3">
    <source>
        <dbReference type="ARBA" id="ARBA00022527"/>
    </source>
</evidence>
<dbReference type="GO" id="GO:0004674">
    <property type="term" value="F:protein serine/threonine kinase activity"/>
    <property type="evidence" value="ECO:0007669"/>
    <property type="project" value="UniProtKB-KW"/>
</dbReference>
<dbReference type="SMART" id="SM01343">
    <property type="entry name" value="FATC"/>
    <property type="match status" value="1"/>
</dbReference>
<evidence type="ECO:0000313" key="15">
    <source>
        <dbReference type="EMBL" id="KAK9825683.1"/>
    </source>
</evidence>
<dbReference type="InterPro" id="IPR003152">
    <property type="entry name" value="FATC_dom"/>
</dbReference>
<dbReference type="InterPro" id="IPR003151">
    <property type="entry name" value="PIK-rel_kinase_FAT"/>
</dbReference>
<evidence type="ECO:0000259" key="13">
    <source>
        <dbReference type="PROSITE" id="PS51189"/>
    </source>
</evidence>
<keyword evidence="6" id="KW-0227">DNA damage</keyword>
<evidence type="ECO:0000259" key="14">
    <source>
        <dbReference type="PROSITE" id="PS51190"/>
    </source>
</evidence>
<evidence type="ECO:0000256" key="11">
    <source>
        <dbReference type="SAM" id="MobiDB-lite"/>
    </source>
</evidence>
<dbReference type="SUPFAM" id="SSF48371">
    <property type="entry name" value="ARM repeat"/>
    <property type="match status" value="1"/>
</dbReference>
<dbReference type="InterPro" id="IPR016024">
    <property type="entry name" value="ARM-type_fold"/>
</dbReference>
<evidence type="ECO:0000256" key="5">
    <source>
        <dbReference type="ARBA" id="ARBA00022741"/>
    </source>
</evidence>
<dbReference type="InterPro" id="IPR038980">
    <property type="entry name" value="ATM_plant"/>
</dbReference>
<keyword evidence="7" id="KW-0418">Kinase</keyword>
<keyword evidence="16" id="KW-1185">Reference proteome</keyword>
<dbReference type="GO" id="GO:0005524">
    <property type="term" value="F:ATP binding"/>
    <property type="evidence" value="ECO:0007669"/>
    <property type="project" value="UniProtKB-KW"/>
</dbReference>
<protein>
    <recommendedName>
        <fullName evidence="2">non-specific serine/threonine protein kinase</fullName>
        <ecNumber evidence="2">2.7.11.1</ecNumber>
    </recommendedName>
</protein>
<evidence type="ECO:0000259" key="12">
    <source>
        <dbReference type="PROSITE" id="PS50290"/>
    </source>
</evidence>